<dbReference type="Proteomes" id="UP000616114">
    <property type="component" value="Unassembled WGS sequence"/>
</dbReference>
<protein>
    <submittedName>
        <fullName evidence="2">Uncharacterized protein</fullName>
    </submittedName>
</protein>
<dbReference type="Pfam" id="PF13604">
    <property type="entry name" value="AAA_30"/>
    <property type="match status" value="1"/>
</dbReference>
<dbReference type="CDD" id="cd18809">
    <property type="entry name" value="SF1_C_RecD"/>
    <property type="match status" value="1"/>
</dbReference>
<dbReference type="EMBL" id="BMFY01000020">
    <property type="protein sequence ID" value="GGA27397.1"/>
    <property type="molecule type" value="Genomic_DNA"/>
</dbReference>
<dbReference type="Gene3D" id="2.30.30.940">
    <property type="match status" value="1"/>
</dbReference>
<accession>A0A8J2U185</accession>
<organism evidence="2 3">
    <name type="scientific">Sediminivirga luteola</name>
    <dbReference type="NCBI Taxonomy" id="1774748"/>
    <lineage>
        <taxon>Bacteria</taxon>
        <taxon>Bacillati</taxon>
        <taxon>Actinomycetota</taxon>
        <taxon>Actinomycetes</taxon>
        <taxon>Micrococcales</taxon>
        <taxon>Brevibacteriaceae</taxon>
        <taxon>Sediminivirga</taxon>
    </lineage>
</organism>
<dbReference type="Gene3D" id="3.40.50.300">
    <property type="entry name" value="P-loop containing nucleotide triphosphate hydrolases"/>
    <property type="match status" value="2"/>
</dbReference>
<keyword evidence="3" id="KW-1185">Reference proteome</keyword>
<name>A0A8J2U185_9MICO</name>
<feature type="region of interest" description="Disordered" evidence="1">
    <location>
        <begin position="595"/>
        <end position="620"/>
    </location>
</feature>
<proteinExistence type="predicted"/>
<dbReference type="SUPFAM" id="SSF52540">
    <property type="entry name" value="P-loop containing nucleoside triphosphate hydrolases"/>
    <property type="match status" value="2"/>
</dbReference>
<evidence type="ECO:0000313" key="3">
    <source>
        <dbReference type="Proteomes" id="UP000616114"/>
    </source>
</evidence>
<reference evidence="2" key="1">
    <citation type="journal article" date="2014" name="Int. J. Syst. Evol. Microbiol.">
        <title>Complete genome sequence of Corynebacterium casei LMG S-19264T (=DSM 44701T), isolated from a smear-ripened cheese.</title>
        <authorList>
            <consortium name="US DOE Joint Genome Institute (JGI-PGF)"/>
            <person name="Walter F."/>
            <person name="Albersmeier A."/>
            <person name="Kalinowski J."/>
            <person name="Ruckert C."/>
        </authorList>
    </citation>
    <scope>NUCLEOTIDE SEQUENCE</scope>
    <source>
        <strain evidence="2">CGMCC 1.12785</strain>
    </source>
</reference>
<dbReference type="InterPro" id="IPR027417">
    <property type="entry name" value="P-loop_NTPase"/>
</dbReference>
<evidence type="ECO:0000256" key="1">
    <source>
        <dbReference type="SAM" id="MobiDB-lite"/>
    </source>
</evidence>
<reference evidence="2" key="2">
    <citation type="submission" date="2020-09" db="EMBL/GenBank/DDBJ databases">
        <authorList>
            <person name="Sun Q."/>
            <person name="Zhou Y."/>
        </authorList>
    </citation>
    <scope>NUCLEOTIDE SEQUENCE</scope>
    <source>
        <strain evidence="2">CGMCC 1.12785</strain>
    </source>
</reference>
<sequence length="620" mass="67408">MSALRRAWEKEHGKGSVVGLAPSAVAAQVLADDLGIRCENTAKWWQNHLVHGEDFRAGQLVIIDEASLAGTLSLDRITHLAERAGAKVLLVGDFAQLQSVDAGGAFGLLVGDRDDAPELVDVHRFTNAWEKTASLALRHGRTQVIDTYLDHDRVRDGDAEAMTDAAYTAWRADRDQGLVSVLVAETRDDVTALNQRARADLILDGTLKPGREVELNDGAIAGVGDTIITRRNDRRLRNEKTWVRNGDAWTITGVRDDGSVTIRPIGRRFGGSIVLPASYVSDHVDLGYAVTAHRVQGVTVDTAHVLVEPTTTRENFYVAMTRGKHANQAYVVLDRPDDAHAEPHPGDTPDATGRSVLYGVLQHVGAELSAHETITAEHAHWGSIAQLAAEYETIAAAAQHDRWATLIRDSGLSEEQANTVIESDAFGALTAELRRAEANNHDLGRLLPRLVAARGFDDADDIASVLHYRVARSTARPAGSGRTRKAPRLIAGLIPHAGGSMPEDMRQALDERRELIEQRADVVLGIALDEKATWTKALGTPPGDPRKALSWRRHARTVAAYRDRYGITDDTPLGTADATTAQKIDAARARSALERAGDITRGSSARAERKVMRREQGRAL</sequence>
<evidence type="ECO:0000313" key="2">
    <source>
        <dbReference type="EMBL" id="GGA27397.1"/>
    </source>
</evidence>
<comment type="caution">
    <text evidence="2">The sequence shown here is derived from an EMBL/GenBank/DDBJ whole genome shotgun (WGS) entry which is preliminary data.</text>
</comment>
<gene>
    <name evidence="2" type="ORF">GCM10011333_32730</name>
</gene>
<dbReference type="AlphaFoldDB" id="A0A8J2U185"/>
<feature type="compositionally biased region" description="Basic and acidic residues" evidence="1">
    <location>
        <begin position="606"/>
        <end position="620"/>
    </location>
</feature>